<dbReference type="PRINTS" id="PR00834">
    <property type="entry name" value="PROTEASES2C"/>
</dbReference>
<evidence type="ECO:0000256" key="2">
    <source>
        <dbReference type="ARBA" id="ARBA00022670"/>
    </source>
</evidence>
<dbReference type="OrthoDB" id="4217619at2759"/>
<dbReference type="GO" id="GO:0006508">
    <property type="term" value="P:proteolysis"/>
    <property type="evidence" value="ECO:0007669"/>
    <property type="project" value="UniProtKB-KW"/>
</dbReference>
<dbReference type="InterPro" id="IPR051201">
    <property type="entry name" value="Chloro_Bact_Ser_Proteases"/>
</dbReference>
<dbReference type="InterPro" id="IPR036034">
    <property type="entry name" value="PDZ_sf"/>
</dbReference>
<dbReference type="PANTHER" id="PTHR43343">
    <property type="entry name" value="PEPTIDASE S12"/>
    <property type="match status" value="1"/>
</dbReference>
<evidence type="ECO:0000259" key="5">
    <source>
        <dbReference type="PROSITE" id="PS50106"/>
    </source>
</evidence>
<keyword evidence="3" id="KW-0378">Hydrolase</keyword>
<dbReference type="GO" id="GO:0004252">
    <property type="term" value="F:serine-type endopeptidase activity"/>
    <property type="evidence" value="ECO:0007669"/>
    <property type="project" value="InterPro"/>
</dbReference>
<dbReference type="PANTHER" id="PTHR43343:SF3">
    <property type="entry name" value="PROTEASE DO-LIKE 8, CHLOROPLASTIC"/>
    <property type="match status" value="1"/>
</dbReference>
<dbReference type="Gene3D" id="2.30.42.10">
    <property type="match status" value="1"/>
</dbReference>
<accession>A0A8J5XL83</accession>
<keyword evidence="7" id="KW-1185">Reference proteome</keyword>
<dbReference type="SUPFAM" id="SSF50156">
    <property type="entry name" value="PDZ domain-like"/>
    <property type="match status" value="1"/>
</dbReference>
<dbReference type="InterPro" id="IPR001478">
    <property type="entry name" value="PDZ"/>
</dbReference>
<keyword evidence="2" id="KW-0645">Protease</keyword>
<name>A0A8J5XL83_DIALT</name>
<comment type="similarity">
    <text evidence="1">Belongs to the peptidase S1C family.</text>
</comment>
<dbReference type="SMART" id="SM00228">
    <property type="entry name" value="PDZ"/>
    <property type="match status" value="1"/>
</dbReference>
<evidence type="ECO:0000313" key="6">
    <source>
        <dbReference type="EMBL" id="KAG8462679.1"/>
    </source>
</evidence>
<sequence length="436" mass="45049">MAPIRPRFVGLASSRGFGLVAACRAARPVPPARGALTLARRAAASLSAAELKRLLAERGIDARDCHDPDELVERLQRALAPGAGAPLSASVAAIRAAPLITDSERTMVELFRRCAPSVAFIQTLGPAGARGGAQGGTGSGFCWDQDGHVVTNYHVVRGMERARVSFRAGTLVFDAVLVGAEVDKDIAVLKLAGDADQLAALAPLSVGCSAALVVGQSVCAIGNPFGLDGTLTTGVVSALGRDLMGVGGRPIRQCIQTDAAINPGNSGGPLLNSAGEVIGVNTAIFSPSGASAGIGFAIPIDTTRRIVTQIVAHGRTLRPTLGITVADDAWLRNLAVGIGKTLTGVLVMDAPEGTPAHAAGINGTTRNYGRIELGDLIVSANGHAVRTSEDLLSIVEEVPLNSRVELVVLRRCDERRREKVGVLAVDRTHLQVGVKP</sequence>
<keyword evidence="4" id="KW-0720">Serine protease</keyword>
<evidence type="ECO:0000313" key="7">
    <source>
        <dbReference type="Proteomes" id="UP000751190"/>
    </source>
</evidence>
<dbReference type="PROSITE" id="PS50106">
    <property type="entry name" value="PDZ"/>
    <property type="match status" value="1"/>
</dbReference>
<dbReference type="Gene3D" id="2.40.10.120">
    <property type="match status" value="1"/>
</dbReference>
<feature type="domain" description="PDZ" evidence="5">
    <location>
        <begin position="310"/>
        <end position="386"/>
    </location>
</feature>
<gene>
    <name evidence="6" type="ORF">KFE25_004655</name>
</gene>
<dbReference type="EMBL" id="JAGTXO010000019">
    <property type="protein sequence ID" value="KAG8462679.1"/>
    <property type="molecule type" value="Genomic_DNA"/>
</dbReference>
<dbReference type="AlphaFoldDB" id="A0A8J5XL83"/>
<dbReference type="SUPFAM" id="SSF50494">
    <property type="entry name" value="Trypsin-like serine proteases"/>
    <property type="match status" value="1"/>
</dbReference>
<proteinExistence type="inferred from homology"/>
<protein>
    <recommendedName>
        <fullName evidence="5">PDZ domain-containing protein</fullName>
    </recommendedName>
</protein>
<dbReference type="Proteomes" id="UP000751190">
    <property type="component" value="Unassembled WGS sequence"/>
</dbReference>
<comment type="caution">
    <text evidence="6">The sequence shown here is derived from an EMBL/GenBank/DDBJ whole genome shotgun (WGS) entry which is preliminary data.</text>
</comment>
<dbReference type="InterPro" id="IPR001940">
    <property type="entry name" value="Peptidase_S1C"/>
</dbReference>
<evidence type="ECO:0000256" key="1">
    <source>
        <dbReference type="ARBA" id="ARBA00010541"/>
    </source>
</evidence>
<evidence type="ECO:0000256" key="3">
    <source>
        <dbReference type="ARBA" id="ARBA00022801"/>
    </source>
</evidence>
<dbReference type="InterPro" id="IPR009003">
    <property type="entry name" value="Peptidase_S1_PA"/>
</dbReference>
<evidence type="ECO:0000256" key="4">
    <source>
        <dbReference type="ARBA" id="ARBA00022825"/>
    </source>
</evidence>
<dbReference type="FunFam" id="2.40.10.10:FF:000001">
    <property type="entry name" value="Periplasmic serine protease DegS"/>
    <property type="match status" value="1"/>
</dbReference>
<dbReference type="Pfam" id="PF13365">
    <property type="entry name" value="Trypsin_2"/>
    <property type="match status" value="1"/>
</dbReference>
<organism evidence="6 7">
    <name type="scientific">Diacronema lutheri</name>
    <name type="common">Unicellular marine alga</name>
    <name type="synonym">Monochrysis lutheri</name>
    <dbReference type="NCBI Taxonomy" id="2081491"/>
    <lineage>
        <taxon>Eukaryota</taxon>
        <taxon>Haptista</taxon>
        <taxon>Haptophyta</taxon>
        <taxon>Pavlovophyceae</taxon>
        <taxon>Pavlovales</taxon>
        <taxon>Pavlovaceae</taxon>
        <taxon>Diacronema</taxon>
    </lineage>
</organism>
<reference evidence="6" key="1">
    <citation type="submission" date="2021-05" db="EMBL/GenBank/DDBJ databases">
        <title>The genome of the haptophyte Pavlova lutheri (Diacronema luteri, Pavlovales) - a model for lipid biosynthesis in eukaryotic algae.</title>
        <authorList>
            <person name="Hulatt C.J."/>
            <person name="Posewitz M.C."/>
        </authorList>
    </citation>
    <scope>NUCLEOTIDE SEQUENCE</scope>
    <source>
        <strain evidence="6">NIVA-4/92</strain>
    </source>
</reference>
<dbReference type="OMA" id="NLIPGQW"/>